<protein>
    <recommendedName>
        <fullName evidence="4">GRAM domain-containing protein</fullName>
    </recommendedName>
</protein>
<dbReference type="AlphaFoldDB" id="A0A7K1GNX9"/>
<keyword evidence="1" id="KW-1133">Transmembrane helix</keyword>
<dbReference type="Gene3D" id="2.30.29.30">
    <property type="entry name" value="Pleckstrin-homology domain (PH domain)/Phosphotyrosine-binding domain (PTB)"/>
    <property type="match status" value="1"/>
</dbReference>
<dbReference type="OrthoDB" id="837929at2"/>
<evidence type="ECO:0008006" key="4">
    <source>
        <dbReference type="Google" id="ProtNLM"/>
    </source>
</evidence>
<reference evidence="2 3" key="1">
    <citation type="journal article" date="2006" name="Int. J. Syst. Evol. Microbiol.">
        <title>Myroides pelagicus sp. nov., isolated from seawater in Thailand.</title>
        <authorList>
            <person name="Yoon J."/>
            <person name="Maneerat S."/>
            <person name="Kawai F."/>
            <person name="Yokota A."/>
        </authorList>
    </citation>
    <scope>NUCLEOTIDE SEQUENCE [LARGE SCALE GENOMIC DNA]</scope>
    <source>
        <strain evidence="2 3">SM1T</strain>
    </source>
</reference>
<comment type="caution">
    <text evidence="2">The sequence shown here is derived from an EMBL/GenBank/DDBJ whole genome shotgun (WGS) entry which is preliminary data.</text>
</comment>
<keyword evidence="3" id="KW-1185">Reference proteome</keyword>
<evidence type="ECO:0000256" key="1">
    <source>
        <dbReference type="SAM" id="Phobius"/>
    </source>
</evidence>
<gene>
    <name evidence="2" type="ORF">GJV77_11835</name>
</gene>
<feature type="transmembrane region" description="Helical" evidence="1">
    <location>
        <begin position="45"/>
        <end position="67"/>
    </location>
</feature>
<organism evidence="2 3">
    <name type="scientific">Myroides pelagicus</name>
    <dbReference type="NCBI Taxonomy" id="270914"/>
    <lineage>
        <taxon>Bacteria</taxon>
        <taxon>Pseudomonadati</taxon>
        <taxon>Bacteroidota</taxon>
        <taxon>Flavobacteriia</taxon>
        <taxon>Flavobacteriales</taxon>
        <taxon>Flavobacteriaceae</taxon>
        <taxon>Myroides</taxon>
    </lineage>
</organism>
<name>A0A7K1GNX9_9FLAO</name>
<evidence type="ECO:0000313" key="2">
    <source>
        <dbReference type="EMBL" id="MTH30587.1"/>
    </source>
</evidence>
<keyword evidence="1" id="KW-0472">Membrane</keyword>
<sequence>MRVIGKDTLGISKSDMTRLVIFCLLFYVLIFVVVDYIFLEALRPWYDYLVKGIAFSAVFVGLPAYFIKKITKQAIGKVQIPLAVGEDLEAEGIASLIGGKEKYSGKLGLTQQALVFHCYKFNSQTGTVRIYYSDIKQVKPCRIMWFFNNGITVVTKSDHCRFVVNDRSTWITLIKEKIK</sequence>
<feature type="transmembrane region" description="Helical" evidence="1">
    <location>
        <begin position="20"/>
        <end position="39"/>
    </location>
</feature>
<keyword evidence="1" id="KW-0812">Transmembrane</keyword>
<dbReference type="EMBL" id="WMJY01000032">
    <property type="protein sequence ID" value="MTH30587.1"/>
    <property type="molecule type" value="Genomic_DNA"/>
</dbReference>
<dbReference type="InterPro" id="IPR011993">
    <property type="entry name" value="PH-like_dom_sf"/>
</dbReference>
<proteinExistence type="predicted"/>
<evidence type="ECO:0000313" key="3">
    <source>
        <dbReference type="Proteomes" id="UP000488936"/>
    </source>
</evidence>
<accession>A0A7K1GNX9</accession>
<dbReference type="RefSeq" id="WP_155036569.1">
    <property type="nucleotide sequence ID" value="NZ_JAYMMG010000029.1"/>
</dbReference>
<dbReference type="Proteomes" id="UP000488936">
    <property type="component" value="Unassembled WGS sequence"/>
</dbReference>